<feature type="compositionally biased region" description="Polar residues" evidence="1">
    <location>
        <begin position="1"/>
        <end position="17"/>
    </location>
</feature>
<evidence type="ECO:0000313" key="3">
    <source>
        <dbReference type="EMBL" id="CAF4008483.1"/>
    </source>
</evidence>
<dbReference type="EMBL" id="CAJOBE010006494">
    <property type="protein sequence ID" value="CAF4008483.1"/>
    <property type="molecule type" value="Genomic_DNA"/>
</dbReference>
<feature type="region of interest" description="Disordered" evidence="1">
    <location>
        <begin position="1"/>
        <end position="38"/>
    </location>
</feature>
<dbReference type="AlphaFoldDB" id="A0A815EX81"/>
<accession>A0A815EX81</accession>
<sequence>MEQMPQPESTTTATMKTTHVRYEPNNASGTTLGPRDLTESDRDLFKAFQSAIADQVREHFPDLPAFDDSKLEPISVCTEVKIDSRFHFQVQLPNGHHVRASIIQPLGIPIEGSKIEREKMVHVELIQ</sequence>
<dbReference type="Proteomes" id="UP000663889">
    <property type="component" value="Unassembled WGS sequence"/>
</dbReference>
<comment type="caution">
    <text evidence="2">The sequence shown here is derived from an EMBL/GenBank/DDBJ whole genome shotgun (WGS) entry which is preliminary data.</text>
</comment>
<evidence type="ECO:0000313" key="4">
    <source>
        <dbReference type="Proteomes" id="UP000663889"/>
    </source>
</evidence>
<gene>
    <name evidence="3" type="ORF">FNK824_LOCUS26357</name>
    <name evidence="2" type="ORF">SEV965_LOCUS27165</name>
</gene>
<dbReference type="Proteomes" id="UP000663874">
    <property type="component" value="Unassembled WGS sequence"/>
</dbReference>
<reference evidence="2" key="1">
    <citation type="submission" date="2021-02" db="EMBL/GenBank/DDBJ databases">
        <authorList>
            <person name="Nowell W R."/>
        </authorList>
    </citation>
    <scope>NUCLEOTIDE SEQUENCE</scope>
</reference>
<proteinExistence type="predicted"/>
<evidence type="ECO:0000256" key="1">
    <source>
        <dbReference type="SAM" id="MobiDB-lite"/>
    </source>
</evidence>
<organism evidence="2 4">
    <name type="scientific">Rotaria sordida</name>
    <dbReference type="NCBI Taxonomy" id="392033"/>
    <lineage>
        <taxon>Eukaryota</taxon>
        <taxon>Metazoa</taxon>
        <taxon>Spiralia</taxon>
        <taxon>Gnathifera</taxon>
        <taxon>Rotifera</taxon>
        <taxon>Eurotatoria</taxon>
        <taxon>Bdelloidea</taxon>
        <taxon>Philodinida</taxon>
        <taxon>Philodinidae</taxon>
        <taxon>Rotaria</taxon>
    </lineage>
</organism>
<dbReference type="EMBL" id="CAJNOU010002402">
    <property type="protein sequence ID" value="CAF1318130.1"/>
    <property type="molecule type" value="Genomic_DNA"/>
</dbReference>
<protein>
    <submittedName>
        <fullName evidence="2">Uncharacterized protein</fullName>
    </submittedName>
</protein>
<evidence type="ECO:0000313" key="2">
    <source>
        <dbReference type="EMBL" id="CAF1318130.1"/>
    </source>
</evidence>
<name>A0A815EX81_9BILA</name>